<dbReference type="RefSeq" id="WP_093316976.1">
    <property type="nucleotide sequence ID" value="NZ_FOZG01000003.1"/>
</dbReference>
<dbReference type="CDD" id="cd04301">
    <property type="entry name" value="NAT_SF"/>
    <property type="match status" value="1"/>
</dbReference>
<evidence type="ECO:0000313" key="4">
    <source>
        <dbReference type="EMBL" id="SFS12289.1"/>
    </source>
</evidence>
<evidence type="ECO:0000259" key="3">
    <source>
        <dbReference type="PROSITE" id="PS51186"/>
    </source>
</evidence>
<dbReference type="PANTHER" id="PTHR43877">
    <property type="entry name" value="AMINOALKYLPHOSPHONATE N-ACETYLTRANSFERASE-RELATED-RELATED"/>
    <property type="match status" value="1"/>
</dbReference>
<keyword evidence="2" id="KW-0012">Acyltransferase</keyword>
<dbReference type="STRING" id="1166337.SAMN05192580_3712"/>
<dbReference type="OrthoDB" id="9804026at2"/>
<dbReference type="GO" id="GO:0016747">
    <property type="term" value="F:acyltransferase activity, transferring groups other than amino-acyl groups"/>
    <property type="evidence" value="ECO:0007669"/>
    <property type="project" value="InterPro"/>
</dbReference>
<evidence type="ECO:0000256" key="2">
    <source>
        <dbReference type="ARBA" id="ARBA00023315"/>
    </source>
</evidence>
<dbReference type="InterPro" id="IPR016181">
    <property type="entry name" value="Acyl_CoA_acyltransferase"/>
</dbReference>
<sequence>MTAPAAELILRPGDGRDLDEVMAVMDNAFDPAFGEAWTRAQAQGVIGLTGVWLTLARHGIAPAGFALSRVVADEAELLLLAVPGSARRRGTGAALLAKTMEGARARGAATLHLEVRENNPALELYRHAGFVQVGRRARYYRGQDGRSYDALTLSLSLRPEVACK</sequence>
<gene>
    <name evidence="4" type="ORF">SAMN05192580_3712</name>
</gene>
<keyword evidence="1 4" id="KW-0808">Transferase</keyword>
<proteinExistence type="predicted"/>
<evidence type="ECO:0000313" key="5">
    <source>
        <dbReference type="Proteomes" id="UP000198824"/>
    </source>
</evidence>
<evidence type="ECO:0000256" key="1">
    <source>
        <dbReference type="ARBA" id="ARBA00022679"/>
    </source>
</evidence>
<feature type="domain" description="N-acetyltransferase" evidence="3">
    <location>
        <begin position="8"/>
        <end position="158"/>
    </location>
</feature>
<dbReference type="AlphaFoldDB" id="A0A1I6M9C1"/>
<keyword evidence="5" id="KW-1185">Reference proteome</keyword>
<reference evidence="4 5" key="1">
    <citation type="submission" date="2016-10" db="EMBL/GenBank/DDBJ databases">
        <authorList>
            <person name="de Groot N.N."/>
        </authorList>
    </citation>
    <scope>NUCLEOTIDE SEQUENCE [LARGE SCALE GENOMIC DNA]</scope>
    <source>
        <strain evidence="4 5">S5-249</strain>
    </source>
</reference>
<dbReference type="SUPFAM" id="SSF55729">
    <property type="entry name" value="Acyl-CoA N-acyltransferases (Nat)"/>
    <property type="match status" value="1"/>
</dbReference>
<protein>
    <submittedName>
        <fullName evidence="4">Ribosomal-protein-alanine N-acetyltransferase</fullName>
    </submittedName>
</protein>
<dbReference type="InterPro" id="IPR050832">
    <property type="entry name" value="Bact_Acetyltransf"/>
</dbReference>
<organism evidence="4 5">
    <name type="scientific">Sphingomonas jatrophae</name>
    <dbReference type="NCBI Taxonomy" id="1166337"/>
    <lineage>
        <taxon>Bacteria</taxon>
        <taxon>Pseudomonadati</taxon>
        <taxon>Pseudomonadota</taxon>
        <taxon>Alphaproteobacteria</taxon>
        <taxon>Sphingomonadales</taxon>
        <taxon>Sphingomonadaceae</taxon>
        <taxon>Sphingomonas</taxon>
    </lineage>
</organism>
<name>A0A1I6M9C1_9SPHN</name>
<accession>A0A1I6M9C1</accession>
<dbReference type="InterPro" id="IPR000182">
    <property type="entry name" value="GNAT_dom"/>
</dbReference>
<dbReference type="Gene3D" id="3.40.630.30">
    <property type="match status" value="1"/>
</dbReference>
<dbReference type="EMBL" id="FOZG01000003">
    <property type="protein sequence ID" value="SFS12289.1"/>
    <property type="molecule type" value="Genomic_DNA"/>
</dbReference>
<dbReference type="PANTHER" id="PTHR43877:SF2">
    <property type="entry name" value="AMINOALKYLPHOSPHONATE N-ACETYLTRANSFERASE-RELATED"/>
    <property type="match status" value="1"/>
</dbReference>
<dbReference type="Pfam" id="PF00583">
    <property type="entry name" value="Acetyltransf_1"/>
    <property type="match status" value="1"/>
</dbReference>
<dbReference type="PROSITE" id="PS51186">
    <property type="entry name" value="GNAT"/>
    <property type="match status" value="1"/>
</dbReference>
<dbReference type="Proteomes" id="UP000198824">
    <property type="component" value="Unassembled WGS sequence"/>
</dbReference>